<sequence>MRLHPTIVVAFEGTPHRLLPSLECAWQEREGLLRESLEVTRSPEALTRALRALLSQERLLSLRRRGHVVDRAVTLVWLADAHDEHLMSHVNRLPTTLEQADWAGLEVRLHVLLLLPDVAASTPEQWTHAKANVSRLEASETAVPVTRVWPLSLRNQADLYLQHPEDLAPLAQHFVELCVLSDVPLGRVTPNGRDWAALGMCALHAHSAPESELITRLWSSLWPPSNDALPSVALPPDVPDATLPAPDASDDDAHAERAWRDALTTALRAPRQFVDEHLARYDEPLPWEYGRIALQQSPARLADMAARLDHALDVTARQVDAVVDECDRAGGVEGHRARLRRLLARQRRGRAVDDATVTRLTALLADVDSALASHDATWFVTHDDTARRARTQLTVLEERRAALLANLAALGPSTPEPQGCLAFLLRPFTRRQRRARAERERQRDALQRCLRALRRERHEHFGSVARATWQWERTLLRYRVRLAHLEALQHERARLTETQRALRRATERPLSPPAPHPLRLHVTTPDAVPTVEVAAAAEALRHHGLVELLWDGDVDDVHARLAHTAADLRRAHHVNVTAFTEDVWAAAQLAAAPRVAAHDRPGQQVTFAVLGNAAPPPLPGPAWTSPTWFAGEVLLLQVLEPLGPDQLLGLNGGASPSTTAEPNDVPPPAPPSPPSEGASSLIQTLLATR</sequence>
<proteinExistence type="predicted"/>
<name>A0A318S224_9DEIO</name>
<gene>
    <name evidence="2" type="ORF">DES52_11322</name>
</gene>
<feature type="compositionally biased region" description="Pro residues" evidence="1">
    <location>
        <begin position="664"/>
        <end position="674"/>
    </location>
</feature>
<comment type="caution">
    <text evidence="2">The sequence shown here is derived from an EMBL/GenBank/DDBJ whole genome shotgun (WGS) entry which is preliminary data.</text>
</comment>
<organism evidence="2 3">
    <name type="scientific">Deinococcus yavapaiensis KR-236</name>
    <dbReference type="NCBI Taxonomy" id="694435"/>
    <lineage>
        <taxon>Bacteria</taxon>
        <taxon>Thermotogati</taxon>
        <taxon>Deinococcota</taxon>
        <taxon>Deinococci</taxon>
        <taxon>Deinococcales</taxon>
        <taxon>Deinococcaceae</taxon>
        <taxon>Deinococcus</taxon>
    </lineage>
</organism>
<accession>A0A318S224</accession>
<feature type="region of interest" description="Disordered" evidence="1">
    <location>
        <begin position="647"/>
        <end position="689"/>
    </location>
</feature>
<evidence type="ECO:0000313" key="3">
    <source>
        <dbReference type="Proteomes" id="UP000248326"/>
    </source>
</evidence>
<protein>
    <submittedName>
        <fullName evidence="2">Uncharacterized protein</fullName>
    </submittedName>
</protein>
<keyword evidence="3" id="KW-1185">Reference proteome</keyword>
<dbReference type="Proteomes" id="UP000248326">
    <property type="component" value="Unassembled WGS sequence"/>
</dbReference>
<evidence type="ECO:0000313" key="2">
    <source>
        <dbReference type="EMBL" id="PYE51976.1"/>
    </source>
</evidence>
<dbReference type="EMBL" id="QJSX01000013">
    <property type="protein sequence ID" value="PYE51976.1"/>
    <property type="molecule type" value="Genomic_DNA"/>
</dbReference>
<evidence type="ECO:0000256" key="1">
    <source>
        <dbReference type="SAM" id="MobiDB-lite"/>
    </source>
</evidence>
<dbReference type="AlphaFoldDB" id="A0A318S224"/>
<reference evidence="2 3" key="1">
    <citation type="submission" date="2018-06" db="EMBL/GenBank/DDBJ databases">
        <title>Genomic Encyclopedia of Type Strains, Phase IV (KMG-IV): sequencing the most valuable type-strain genomes for metagenomic binning, comparative biology and taxonomic classification.</title>
        <authorList>
            <person name="Goeker M."/>
        </authorList>
    </citation>
    <scope>NUCLEOTIDE SEQUENCE [LARGE SCALE GENOMIC DNA]</scope>
    <source>
        <strain evidence="2 3">DSM 18048</strain>
    </source>
</reference>